<dbReference type="Proteomes" id="UP000298061">
    <property type="component" value="Unassembled WGS sequence"/>
</dbReference>
<keyword evidence="2" id="KW-0732">Signal</keyword>
<evidence type="ECO:0000313" key="3">
    <source>
        <dbReference type="EMBL" id="TFY75659.1"/>
    </source>
</evidence>
<feature type="signal peptide" evidence="2">
    <location>
        <begin position="1"/>
        <end position="20"/>
    </location>
</feature>
<comment type="caution">
    <text evidence="3">The sequence shown here is derived from an EMBL/GenBank/DDBJ whole genome shotgun (WGS) entry which is preliminary data.</text>
</comment>
<protein>
    <submittedName>
        <fullName evidence="3">Uncharacterized protein</fullName>
    </submittedName>
</protein>
<keyword evidence="4" id="KW-1185">Reference proteome</keyword>
<evidence type="ECO:0000256" key="2">
    <source>
        <dbReference type="SAM" id="SignalP"/>
    </source>
</evidence>
<accession>A0A4Y9ZQD2</accession>
<feature type="region of interest" description="Disordered" evidence="1">
    <location>
        <begin position="43"/>
        <end position="78"/>
    </location>
</feature>
<proteinExistence type="predicted"/>
<evidence type="ECO:0000256" key="1">
    <source>
        <dbReference type="SAM" id="MobiDB-lite"/>
    </source>
</evidence>
<sequence>MPNSPLAFPVLIVVTLPLQARPLDLSKKLNCIAQEELSNVVAPKEELEDLRRQHEHVDEPVRSDTREPRREDAFREGP</sequence>
<gene>
    <name evidence="3" type="ORF">EWM64_g8352</name>
</gene>
<reference evidence="3 4" key="1">
    <citation type="submission" date="2019-02" db="EMBL/GenBank/DDBJ databases">
        <title>Genome sequencing of the rare red list fungi Hericium alpestre (H. flagellum).</title>
        <authorList>
            <person name="Buettner E."/>
            <person name="Kellner H."/>
        </authorList>
    </citation>
    <scope>NUCLEOTIDE SEQUENCE [LARGE SCALE GENOMIC DNA]</scope>
    <source>
        <strain evidence="3 4">DSM 108284</strain>
    </source>
</reference>
<dbReference type="AlphaFoldDB" id="A0A4Y9ZQD2"/>
<organism evidence="3 4">
    <name type="scientific">Hericium alpestre</name>
    <dbReference type="NCBI Taxonomy" id="135208"/>
    <lineage>
        <taxon>Eukaryota</taxon>
        <taxon>Fungi</taxon>
        <taxon>Dikarya</taxon>
        <taxon>Basidiomycota</taxon>
        <taxon>Agaricomycotina</taxon>
        <taxon>Agaricomycetes</taxon>
        <taxon>Russulales</taxon>
        <taxon>Hericiaceae</taxon>
        <taxon>Hericium</taxon>
    </lineage>
</organism>
<feature type="chain" id="PRO_5021495355" evidence="2">
    <location>
        <begin position="21"/>
        <end position="78"/>
    </location>
</feature>
<name>A0A4Y9ZQD2_9AGAM</name>
<dbReference type="EMBL" id="SFCI01001480">
    <property type="protein sequence ID" value="TFY75659.1"/>
    <property type="molecule type" value="Genomic_DNA"/>
</dbReference>
<evidence type="ECO:0000313" key="4">
    <source>
        <dbReference type="Proteomes" id="UP000298061"/>
    </source>
</evidence>